<sequence length="381" mass="42223">MALQGSLRDFGVAEILQLIASQEKTGILTFTKKKESISIGFEAGRIAGAVEERRGQENPLEAYLVASGRVSREQMDQLSVLRTEFGIPFEELIVREGYMSRDGLSELIRFKIQEIIDNLLTWQEGTYKFTPGGTIYPASSIKVSLDAQAMTLEGMRRIDEWPRIERALSGDHHRFARESHPILSLELDAEEQRTLELIDGRTSLEELIDRSGLGRFRTYQAVYNLLEVGAIKKLAAEGPASTIEQTSGELARRLKVVSMAGATLVFLLGLTFLNVLAGPTIRMFLNPPAPSSKETTLLGRLLSDGSGEQPANSRESYMQSRIELALEVYYFTYGTYPAELVDLSGAGLAERGSLADFEYRAVEAGSAYTLAHRQGPWTVMQ</sequence>
<reference evidence="3 4" key="1">
    <citation type="journal article" date="2015" name="Microbiome">
        <title>Genomic resolution of linkages in carbon, nitrogen, and sulfur cycling among widespread estuary sediment bacteria.</title>
        <authorList>
            <person name="Baker B.J."/>
            <person name="Lazar C.S."/>
            <person name="Teske A.P."/>
            <person name="Dick G.J."/>
        </authorList>
    </citation>
    <scope>NUCLEOTIDE SEQUENCE [LARGE SCALE GENOMIC DNA]</scope>
    <source>
        <strain evidence="3">DG_24</strain>
    </source>
</reference>
<gene>
    <name evidence="3" type="ORF">AMJ39_01495</name>
</gene>
<keyword evidence="1" id="KW-1133">Transmembrane helix</keyword>
<feature type="transmembrane region" description="Helical" evidence="1">
    <location>
        <begin position="256"/>
        <end position="277"/>
    </location>
</feature>
<feature type="domain" description="PatA-like N-terminal" evidence="2">
    <location>
        <begin position="4"/>
        <end position="161"/>
    </location>
</feature>
<organism evidence="3 4">
    <name type="scientific">candidate division TA06 bacterium DG_24</name>
    <dbReference type="NCBI Taxonomy" id="1703770"/>
    <lineage>
        <taxon>Bacteria</taxon>
        <taxon>Bacteria division TA06</taxon>
    </lineage>
</organism>
<keyword evidence="1" id="KW-0812">Transmembrane</keyword>
<evidence type="ECO:0000256" key="1">
    <source>
        <dbReference type="SAM" id="Phobius"/>
    </source>
</evidence>
<evidence type="ECO:0000259" key="2">
    <source>
        <dbReference type="Pfam" id="PF14332"/>
    </source>
</evidence>
<evidence type="ECO:0000313" key="3">
    <source>
        <dbReference type="EMBL" id="KPJ54110.1"/>
    </source>
</evidence>
<dbReference type="EMBL" id="LIZS01000006">
    <property type="protein sequence ID" value="KPJ54110.1"/>
    <property type="molecule type" value="Genomic_DNA"/>
</dbReference>
<proteinExistence type="predicted"/>
<protein>
    <recommendedName>
        <fullName evidence="2">PatA-like N-terminal domain-containing protein</fullName>
    </recommendedName>
</protein>
<keyword evidence="1" id="KW-0472">Membrane</keyword>
<name>A0A0S7WV92_UNCT6</name>
<evidence type="ECO:0000313" key="4">
    <source>
        <dbReference type="Proteomes" id="UP000052008"/>
    </source>
</evidence>
<comment type="caution">
    <text evidence="3">The sequence shown here is derived from an EMBL/GenBank/DDBJ whole genome shotgun (WGS) entry which is preliminary data.</text>
</comment>
<dbReference type="Pfam" id="PF14332">
    <property type="entry name" value="DUF4388"/>
    <property type="match status" value="1"/>
</dbReference>
<dbReference type="AlphaFoldDB" id="A0A0S7WV92"/>
<dbReference type="STRING" id="1703770.AMJ39_01495"/>
<dbReference type="PANTHER" id="PTHR36304">
    <property type="entry name" value="DOMAIN GTPASE-ACTIVATING PROTEIN, PUTATIVE-RELATED-RELATED"/>
    <property type="match status" value="1"/>
</dbReference>
<dbReference type="PANTHER" id="PTHR36304:SF4">
    <property type="entry name" value="DUF4388 DOMAIN-CONTAINING PROTEIN"/>
    <property type="match status" value="1"/>
</dbReference>
<dbReference type="Proteomes" id="UP000052008">
    <property type="component" value="Unassembled WGS sequence"/>
</dbReference>
<dbReference type="InterPro" id="IPR025497">
    <property type="entry name" value="PatA-like_N"/>
</dbReference>
<accession>A0A0S7WV92</accession>